<protein>
    <recommendedName>
        <fullName evidence="13">Methenyltetrahydrofolate cyclohydrolase</fullName>
    </recommendedName>
</protein>
<dbReference type="GO" id="GO:0035999">
    <property type="term" value="P:tetrahydrofolate interconversion"/>
    <property type="evidence" value="ECO:0007669"/>
    <property type="project" value="TreeGrafter"/>
</dbReference>
<dbReference type="PANTHER" id="PTHR48099">
    <property type="entry name" value="C-1-TETRAHYDROFOLATE SYNTHASE, CYTOPLASMIC-RELATED"/>
    <property type="match status" value="1"/>
</dbReference>
<evidence type="ECO:0000256" key="7">
    <source>
        <dbReference type="ARBA" id="ARBA00023167"/>
    </source>
</evidence>
<evidence type="ECO:0000313" key="12">
    <source>
        <dbReference type="Proteomes" id="UP000229401"/>
    </source>
</evidence>
<dbReference type="Gene3D" id="3.40.50.720">
    <property type="entry name" value="NAD(P)-binding Rossmann-like Domain"/>
    <property type="match status" value="1"/>
</dbReference>
<keyword evidence="5" id="KW-0521">NADP</keyword>
<keyword evidence="2" id="KW-0554">One-carbon metabolism</keyword>
<evidence type="ECO:0000256" key="4">
    <source>
        <dbReference type="ARBA" id="ARBA00022801"/>
    </source>
</evidence>
<evidence type="ECO:0000256" key="8">
    <source>
        <dbReference type="ARBA" id="ARBA00023268"/>
    </source>
</evidence>
<dbReference type="AlphaFoldDB" id="A0A2M7QJE1"/>
<dbReference type="GO" id="GO:0004477">
    <property type="term" value="F:methenyltetrahydrofolate cyclohydrolase activity"/>
    <property type="evidence" value="ECO:0007669"/>
    <property type="project" value="TreeGrafter"/>
</dbReference>
<comment type="pathway">
    <text evidence="1">One-carbon metabolism; tetrahydrofolate interconversion.</text>
</comment>
<keyword evidence="4" id="KW-0378">Hydrolase</keyword>
<dbReference type="SUPFAM" id="SSF53223">
    <property type="entry name" value="Aminoacid dehydrogenase-like, N-terminal domain"/>
    <property type="match status" value="1"/>
</dbReference>
<dbReference type="PANTHER" id="PTHR48099:SF5">
    <property type="entry name" value="C-1-TETRAHYDROFOLATE SYNTHASE, CYTOPLASMIC"/>
    <property type="match status" value="1"/>
</dbReference>
<evidence type="ECO:0000256" key="2">
    <source>
        <dbReference type="ARBA" id="ARBA00022563"/>
    </source>
</evidence>
<reference evidence="12" key="1">
    <citation type="submission" date="2017-09" db="EMBL/GenBank/DDBJ databases">
        <title>Depth-based differentiation of microbial function through sediment-hosted aquifers and enrichment of novel symbionts in the deep terrestrial subsurface.</title>
        <authorList>
            <person name="Probst A.J."/>
            <person name="Ladd B."/>
            <person name="Jarett J.K."/>
            <person name="Geller-Mcgrath D.E."/>
            <person name="Sieber C.M.K."/>
            <person name="Emerson J.B."/>
            <person name="Anantharaman K."/>
            <person name="Thomas B.C."/>
            <person name="Malmstrom R."/>
            <person name="Stieglmeier M."/>
            <person name="Klingl A."/>
            <person name="Woyke T."/>
            <person name="Ryan C.M."/>
            <person name="Banfield J.F."/>
        </authorList>
    </citation>
    <scope>NUCLEOTIDE SEQUENCE [LARGE SCALE GENOMIC DNA]</scope>
</reference>
<keyword evidence="6" id="KW-0560">Oxidoreductase</keyword>
<evidence type="ECO:0008006" key="13">
    <source>
        <dbReference type="Google" id="ProtNLM"/>
    </source>
</evidence>
<dbReference type="InterPro" id="IPR020630">
    <property type="entry name" value="THF_DH/CycHdrlase_cat_dom"/>
</dbReference>
<dbReference type="InterPro" id="IPR036291">
    <property type="entry name" value="NAD(P)-bd_dom_sf"/>
</dbReference>
<evidence type="ECO:0000259" key="10">
    <source>
        <dbReference type="Pfam" id="PF02882"/>
    </source>
</evidence>
<gene>
    <name evidence="11" type="ORF">COY87_02995</name>
</gene>
<dbReference type="Pfam" id="PF00763">
    <property type="entry name" value="THF_DHG_CYH"/>
    <property type="match status" value="1"/>
</dbReference>
<keyword evidence="3" id="KW-0658">Purine biosynthesis</keyword>
<evidence type="ECO:0000256" key="5">
    <source>
        <dbReference type="ARBA" id="ARBA00022857"/>
    </source>
</evidence>
<dbReference type="SUPFAM" id="SSF51735">
    <property type="entry name" value="NAD(P)-binding Rossmann-fold domains"/>
    <property type="match status" value="1"/>
</dbReference>
<evidence type="ECO:0000313" key="11">
    <source>
        <dbReference type="EMBL" id="PIY72051.1"/>
    </source>
</evidence>
<comment type="caution">
    <text evidence="11">The sequence shown here is derived from an EMBL/GenBank/DDBJ whole genome shotgun (WGS) entry which is preliminary data.</text>
</comment>
<dbReference type="PRINTS" id="PR00085">
    <property type="entry name" value="THFDHDRGNASE"/>
</dbReference>
<dbReference type="EMBL" id="PFLI01000102">
    <property type="protein sequence ID" value="PIY72051.1"/>
    <property type="molecule type" value="Genomic_DNA"/>
</dbReference>
<proteinExistence type="predicted"/>
<keyword evidence="7" id="KW-0028">Amino-acid biosynthesis</keyword>
<dbReference type="Gene3D" id="3.40.50.10860">
    <property type="entry name" value="Leucine Dehydrogenase, chain A, domain 1"/>
    <property type="match status" value="1"/>
</dbReference>
<dbReference type="GO" id="GO:0004488">
    <property type="term" value="F:methylenetetrahydrofolate dehydrogenase (NADP+) activity"/>
    <property type="evidence" value="ECO:0007669"/>
    <property type="project" value="InterPro"/>
</dbReference>
<dbReference type="GO" id="GO:0006164">
    <property type="term" value="P:purine nucleotide biosynthetic process"/>
    <property type="evidence" value="ECO:0007669"/>
    <property type="project" value="UniProtKB-KW"/>
</dbReference>
<name>A0A2M7QJE1_9BACT</name>
<feature type="domain" description="Tetrahydrofolate dehydrogenase/cyclohydrolase catalytic" evidence="9">
    <location>
        <begin position="3"/>
        <end position="117"/>
    </location>
</feature>
<accession>A0A2M7QJE1</accession>
<dbReference type="GO" id="GO:0005829">
    <property type="term" value="C:cytosol"/>
    <property type="evidence" value="ECO:0007669"/>
    <property type="project" value="TreeGrafter"/>
</dbReference>
<feature type="domain" description="Tetrahydrofolate dehydrogenase/cyclohydrolase NAD(P)-binding" evidence="10">
    <location>
        <begin position="159"/>
        <end position="288"/>
    </location>
</feature>
<organism evidence="11 12">
    <name type="scientific">Candidatus Roizmanbacteria bacterium CG_4_10_14_0_8_um_filter_33_9</name>
    <dbReference type="NCBI Taxonomy" id="1974826"/>
    <lineage>
        <taxon>Bacteria</taxon>
        <taxon>Candidatus Roizmaniibacteriota</taxon>
    </lineage>
</organism>
<keyword evidence="8" id="KW-0511">Multifunctional enzyme</keyword>
<evidence type="ECO:0000256" key="3">
    <source>
        <dbReference type="ARBA" id="ARBA00022755"/>
    </source>
</evidence>
<dbReference type="Pfam" id="PF02882">
    <property type="entry name" value="THF_DHG_CYH_C"/>
    <property type="match status" value="1"/>
</dbReference>
<dbReference type="Proteomes" id="UP000229401">
    <property type="component" value="Unassembled WGS sequence"/>
</dbReference>
<dbReference type="GO" id="GO:0009086">
    <property type="term" value="P:methionine biosynthetic process"/>
    <property type="evidence" value="ECO:0007669"/>
    <property type="project" value="UniProtKB-KW"/>
</dbReference>
<evidence type="ECO:0000256" key="6">
    <source>
        <dbReference type="ARBA" id="ARBA00023002"/>
    </source>
</evidence>
<dbReference type="InterPro" id="IPR020631">
    <property type="entry name" value="THF_DH/CycHdrlase_NAD-bd_dom"/>
</dbReference>
<dbReference type="InterPro" id="IPR000672">
    <property type="entry name" value="THF_DH/CycHdrlase"/>
</dbReference>
<evidence type="ECO:0000259" key="9">
    <source>
        <dbReference type="Pfam" id="PF00763"/>
    </source>
</evidence>
<keyword evidence="7" id="KW-0486">Methionine biosynthesis</keyword>
<sequence length="289" mass="32516">MLINGKHIAEVLEKGLKKEFKELKKKKKSIKLVVFLIGNSPEQLSFVSIKKKLAKRLGVDFEFIHLKTTPPFIAFVRMIKKKSFDPKTTGIIIQQPLPSQLNTDSVYDFIALEKEIEGHRKKTSFFPPLGLAVITIFKYIYIHPKIDSHLLINIHKDLNAIKKVTKHKKVVIIGRGITGGKPIGKTLAESKINFVGINSQTPHPEDYCKEADIIITAVGKKVLNPLMVKQGVILINVGMRKEKTKMLGDFDEKEMKSIASYYTPTPGGLGPLDVLYLFKNLLDAAKMQK</sequence>
<dbReference type="InterPro" id="IPR046346">
    <property type="entry name" value="Aminoacid_DH-like_N_sf"/>
</dbReference>
<evidence type="ECO:0000256" key="1">
    <source>
        <dbReference type="ARBA" id="ARBA00004777"/>
    </source>
</evidence>